<dbReference type="Gene3D" id="3.30.9.10">
    <property type="entry name" value="D-Amino Acid Oxidase, subunit A, domain 2"/>
    <property type="match status" value="1"/>
</dbReference>
<dbReference type="PANTHER" id="PTHR43004">
    <property type="entry name" value="TRK SYSTEM POTASSIUM UPTAKE PROTEIN"/>
    <property type="match status" value="1"/>
</dbReference>
<dbReference type="Proteomes" id="UP000243459">
    <property type="component" value="Chromosome 4"/>
</dbReference>
<dbReference type="InterPro" id="IPR002938">
    <property type="entry name" value="FAD-bd"/>
</dbReference>
<dbReference type="SUPFAM" id="SSF51905">
    <property type="entry name" value="FAD/NAD(P)-binding domain"/>
    <property type="match status" value="1"/>
</dbReference>
<dbReference type="GO" id="GO:0005739">
    <property type="term" value="C:mitochondrion"/>
    <property type="evidence" value="ECO:0007669"/>
    <property type="project" value="TreeGrafter"/>
</dbReference>
<protein>
    <recommendedName>
        <fullName evidence="4">FAD-binding domain-containing protein</fullName>
    </recommendedName>
</protein>
<dbReference type="PRINTS" id="PR00420">
    <property type="entry name" value="RNGMNOXGNASE"/>
</dbReference>
<dbReference type="InterPro" id="IPR050641">
    <property type="entry name" value="RIFMO-like"/>
</dbReference>
<keyword evidence="6" id="KW-1185">Reference proteome</keyword>
<sequence>MIVGAGPVGLVLSLLLTKLGVKCAVLEKSTVFSQHPQAHFINNRSMEIFHKLDGIASDIQKLQPAIDLWRKFIYCTSLSGSVLGSVDHMQPQDFEKIISPVCVAHFSQYKLVSLLLKKLKVLGFHVGTPDGFEGSNPGCTLEKRILMGLECISIDSTNEGVTVGASFRNEGRVEEKNFHCSFLVGCDGAGSIVRKLVGIEMKGESDLQKLVSVHFLSRDLGQYLLHQRPGMLFFIFNPEAIGVLVAHDLSQGEFILQIPYYPPQQSFKDFSSKVCEDIIFKLVGWKLEDVKVVDIKPWVMHAQVAEKFVSCDNRVILAGDAAHRFPPAGGFGELPIIFFA</sequence>
<evidence type="ECO:0000256" key="1">
    <source>
        <dbReference type="ARBA" id="ARBA00022630"/>
    </source>
</evidence>
<dbReference type="GO" id="GO:0016709">
    <property type="term" value="F:oxidoreductase activity, acting on paired donors, with incorporation or reduction of molecular oxygen, NAD(P)H as one donor, and incorporation of one atom of oxygen"/>
    <property type="evidence" value="ECO:0007669"/>
    <property type="project" value="UniProtKB-ARBA"/>
</dbReference>
<evidence type="ECO:0000313" key="6">
    <source>
        <dbReference type="Proteomes" id="UP000243459"/>
    </source>
</evidence>
<dbReference type="GO" id="GO:0006744">
    <property type="term" value="P:ubiquinone biosynthetic process"/>
    <property type="evidence" value="ECO:0007669"/>
    <property type="project" value="TreeGrafter"/>
</dbReference>
<dbReference type="EMBL" id="CM007384">
    <property type="protein sequence ID" value="ONK71111.1"/>
    <property type="molecule type" value="Genomic_DNA"/>
</dbReference>
<dbReference type="AlphaFoldDB" id="A0A5P1F3A2"/>
<evidence type="ECO:0000256" key="2">
    <source>
        <dbReference type="ARBA" id="ARBA00022827"/>
    </source>
</evidence>
<evidence type="ECO:0000259" key="4">
    <source>
        <dbReference type="Pfam" id="PF01494"/>
    </source>
</evidence>
<keyword evidence="2" id="KW-0274">FAD</keyword>
<dbReference type="InterPro" id="IPR036188">
    <property type="entry name" value="FAD/NAD-bd_sf"/>
</dbReference>
<feature type="domain" description="FAD-binding" evidence="4">
    <location>
        <begin position="1"/>
        <end position="126"/>
    </location>
</feature>
<dbReference type="PANTHER" id="PTHR43004:SF6">
    <property type="entry name" value="FAD_NAD(P)-BINDING OXIDOREDUCTASE FAMILY PROTEIN"/>
    <property type="match status" value="1"/>
</dbReference>
<dbReference type="OrthoDB" id="1716816at2759"/>
<feature type="signal peptide" evidence="3">
    <location>
        <begin position="1"/>
        <end position="23"/>
    </location>
</feature>
<reference evidence="6" key="1">
    <citation type="journal article" date="2017" name="Nat. Commun.">
        <title>The asparagus genome sheds light on the origin and evolution of a young Y chromosome.</title>
        <authorList>
            <person name="Harkess A."/>
            <person name="Zhou J."/>
            <person name="Xu C."/>
            <person name="Bowers J.E."/>
            <person name="Van der Hulst R."/>
            <person name="Ayyampalayam S."/>
            <person name="Mercati F."/>
            <person name="Riccardi P."/>
            <person name="McKain M.R."/>
            <person name="Kakrana A."/>
            <person name="Tang H."/>
            <person name="Ray J."/>
            <person name="Groenendijk J."/>
            <person name="Arikit S."/>
            <person name="Mathioni S.M."/>
            <person name="Nakano M."/>
            <person name="Shan H."/>
            <person name="Telgmann-Rauber A."/>
            <person name="Kanno A."/>
            <person name="Yue Z."/>
            <person name="Chen H."/>
            <person name="Li W."/>
            <person name="Chen Y."/>
            <person name="Xu X."/>
            <person name="Zhang Y."/>
            <person name="Luo S."/>
            <person name="Chen H."/>
            <person name="Gao J."/>
            <person name="Mao Z."/>
            <person name="Pires J.C."/>
            <person name="Luo M."/>
            <person name="Kudrna D."/>
            <person name="Wing R.A."/>
            <person name="Meyers B.C."/>
            <person name="Yi K."/>
            <person name="Kong H."/>
            <person name="Lavrijsen P."/>
            <person name="Sunseri F."/>
            <person name="Falavigna A."/>
            <person name="Ye Y."/>
            <person name="Leebens-Mack J.H."/>
            <person name="Chen G."/>
        </authorList>
    </citation>
    <scope>NUCLEOTIDE SEQUENCE [LARGE SCALE GENOMIC DNA]</scope>
    <source>
        <strain evidence="6">cv. DH0086</strain>
    </source>
</reference>
<dbReference type="Gene3D" id="3.50.50.60">
    <property type="entry name" value="FAD/NAD(P)-binding domain"/>
    <property type="match status" value="1"/>
</dbReference>
<organism evidence="5 6">
    <name type="scientific">Asparagus officinalis</name>
    <name type="common">Garden asparagus</name>
    <dbReference type="NCBI Taxonomy" id="4686"/>
    <lineage>
        <taxon>Eukaryota</taxon>
        <taxon>Viridiplantae</taxon>
        <taxon>Streptophyta</taxon>
        <taxon>Embryophyta</taxon>
        <taxon>Tracheophyta</taxon>
        <taxon>Spermatophyta</taxon>
        <taxon>Magnoliopsida</taxon>
        <taxon>Liliopsida</taxon>
        <taxon>Asparagales</taxon>
        <taxon>Asparagaceae</taxon>
        <taxon>Asparagoideae</taxon>
        <taxon>Asparagus</taxon>
    </lineage>
</organism>
<evidence type="ECO:0000313" key="5">
    <source>
        <dbReference type="EMBL" id="ONK71111.1"/>
    </source>
</evidence>
<name>A0A5P1F3A2_ASPOF</name>
<feature type="domain" description="FAD-binding" evidence="4">
    <location>
        <begin position="147"/>
        <end position="332"/>
    </location>
</feature>
<feature type="chain" id="PRO_5024362523" description="FAD-binding domain-containing protein" evidence="3">
    <location>
        <begin position="24"/>
        <end position="340"/>
    </location>
</feature>
<proteinExistence type="predicted"/>
<accession>A0A5P1F3A2</accession>
<gene>
    <name evidence="5" type="ORF">A4U43_C04F4830</name>
</gene>
<dbReference type="Gramene" id="ONK71111">
    <property type="protein sequence ID" value="ONK71111"/>
    <property type="gene ID" value="A4U43_C04F4830"/>
</dbReference>
<evidence type="ECO:0000256" key="3">
    <source>
        <dbReference type="SAM" id="SignalP"/>
    </source>
</evidence>
<keyword evidence="1" id="KW-0285">Flavoprotein</keyword>
<dbReference type="OMA" id="CTACINE"/>
<dbReference type="GO" id="GO:0071949">
    <property type="term" value="F:FAD binding"/>
    <property type="evidence" value="ECO:0007669"/>
    <property type="project" value="InterPro"/>
</dbReference>
<dbReference type="Pfam" id="PF01494">
    <property type="entry name" value="FAD_binding_3"/>
    <property type="match status" value="2"/>
</dbReference>
<keyword evidence="3" id="KW-0732">Signal</keyword>